<dbReference type="AlphaFoldDB" id="A0AB38E666"/>
<feature type="compositionally biased region" description="Low complexity" evidence="1">
    <location>
        <begin position="8"/>
        <end position="20"/>
    </location>
</feature>
<feature type="region of interest" description="Disordered" evidence="1">
    <location>
        <begin position="150"/>
        <end position="171"/>
    </location>
</feature>
<organism evidence="3 4">
    <name type="scientific">Xanthomonas campestris pv. phaseoli</name>
    <dbReference type="NCBI Taxonomy" id="317013"/>
    <lineage>
        <taxon>Bacteria</taxon>
        <taxon>Pseudomonadati</taxon>
        <taxon>Pseudomonadota</taxon>
        <taxon>Gammaproteobacteria</taxon>
        <taxon>Lysobacterales</taxon>
        <taxon>Lysobacteraceae</taxon>
        <taxon>Xanthomonas</taxon>
    </lineage>
</organism>
<dbReference type="EMBL" id="OCYS01000148">
    <property type="protein sequence ID" value="SON92818.1"/>
    <property type="molecule type" value="Genomic_DNA"/>
</dbReference>
<gene>
    <name evidence="2" type="ORF">XAP6984_900019</name>
    <name evidence="3" type="ORF">XAP7430_890018</name>
</gene>
<name>A0AB38E666_XANCH</name>
<evidence type="ECO:0000313" key="3">
    <source>
        <dbReference type="EMBL" id="SON92818.1"/>
    </source>
</evidence>
<evidence type="ECO:0000313" key="5">
    <source>
        <dbReference type="Proteomes" id="UP000234181"/>
    </source>
</evidence>
<evidence type="ECO:0000313" key="2">
    <source>
        <dbReference type="EMBL" id="SON88794.1"/>
    </source>
</evidence>
<dbReference type="Proteomes" id="UP000234166">
    <property type="component" value="Unassembled WGS sequence"/>
</dbReference>
<feature type="region of interest" description="Disordered" evidence="1">
    <location>
        <begin position="229"/>
        <end position="253"/>
    </location>
</feature>
<reference evidence="4 5" key="1">
    <citation type="submission" date="2017-10" db="EMBL/GenBank/DDBJ databases">
        <authorList>
            <person name="Regsiter A."/>
            <person name="William W."/>
        </authorList>
    </citation>
    <scope>NUCLEOTIDE SEQUENCE [LARGE SCALE GENOMIC DNA]</scope>
    <source>
        <strain evidence="2 5">CFBP6984</strain>
        <strain evidence="3 4">CFBP7430</strain>
    </source>
</reference>
<sequence>MDRRHLDGAVPGAQPAAPARLRSRRPDESLLQLVSARLPQQHRPLFRYRQHRAPGAGALSRWRPRLQRQRRSARGRQWIPDAVGAGGDVLRASPRRAGRACRRQLAHHPCRRRSAGRLPVVRGPGAGRLARRNARAGAAYVVRRNGLPGGACPGRARPRRGAGSAGSRHRLRGRRAVGRTVVLRHHRHIRRCSAARGQPGRRCRHHRGDLRPARWRVLRCPGHSRRLARTRAGGSRDHGPVRPVARRGAGGLRHRSPRSCHAICCMRQMTQSAMRLRGLGGCASRSQVLIAGLLLHVRAAMAPWRCAGVQGGEQAAQGRRPGVHPQAGGVTVRGGCAAAALILRVCLLSGRCRSAVVPCIGR</sequence>
<protein>
    <submittedName>
        <fullName evidence="3">Uncharacterized protein</fullName>
    </submittedName>
</protein>
<keyword evidence="5" id="KW-1185">Reference proteome</keyword>
<evidence type="ECO:0000313" key="4">
    <source>
        <dbReference type="Proteomes" id="UP000234166"/>
    </source>
</evidence>
<evidence type="ECO:0000256" key="1">
    <source>
        <dbReference type="SAM" id="MobiDB-lite"/>
    </source>
</evidence>
<feature type="region of interest" description="Disordered" evidence="1">
    <location>
        <begin position="1"/>
        <end position="25"/>
    </location>
</feature>
<comment type="caution">
    <text evidence="3">The sequence shown here is derived from an EMBL/GenBank/DDBJ whole genome shotgun (WGS) entry which is preliminary data.</text>
</comment>
<dbReference type="EMBL" id="OCYT01000151">
    <property type="protein sequence ID" value="SON88794.1"/>
    <property type="molecule type" value="Genomic_DNA"/>
</dbReference>
<accession>A0AB38E666</accession>
<dbReference type="Proteomes" id="UP000234181">
    <property type="component" value="Unassembled WGS sequence"/>
</dbReference>
<proteinExistence type="predicted"/>